<dbReference type="CDD" id="cd07720">
    <property type="entry name" value="OPHC2-like_MBL-fold"/>
    <property type="match status" value="1"/>
</dbReference>
<dbReference type="Gene3D" id="3.60.15.10">
    <property type="entry name" value="Ribonuclease Z/Hydroxyacylglutathione hydrolase-like"/>
    <property type="match status" value="1"/>
</dbReference>
<dbReference type="GO" id="GO:0016787">
    <property type="term" value="F:hydrolase activity"/>
    <property type="evidence" value="ECO:0007669"/>
    <property type="project" value="UniProtKB-KW"/>
</dbReference>
<sequence>MIYRTSASGGTCSSNPTIYNFQFGKVNCTILSDGPTEVAVNPFSVPAPAVERSYEKNFRTAFPIVLSQNVLVADMPAGRAIFDTGSFLLPQKLPEFPLFENAGQLMKNLRAANISPSSIDFVFLTHAHGDHVAGIVTEGGTKAFPNADVFIGRREHEYWSSPSLSSTSPLLTTDALDSFAQIYLDAIRPYERTGMFHLVDTENSEATPVEGIRFMSTFGHTDGHCAIEMKSDDKRLVLTGDAWVSTADQLQNPEWGFFTENNQTQAYMSRVQLLGDLASTATLAVSYHEQFPGLGYVQERGAFFEWVPLPPQQLGFGVKKTC</sequence>
<protein>
    <recommendedName>
        <fullName evidence="5">Metallo-beta-lactamase domain-containing protein</fullName>
    </recommendedName>
</protein>
<dbReference type="Proteomes" id="UP000247409">
    <property type="component" value="Unassembled WGS sequence"/>
</dbReference>
<dbReference type="Pfam" id="PF00753">
    <property type="entry name" value="Lactamase_B"/>
    <property type="match status" value="1"/>
</dbReference>
<dbReference type="InterPro" id="IPR036866">
    <property type="entry name" value="RibonucZ/Hydroxyglut_hydro"/>
</dbReference>
<evidence type="ECO:0000313" key="7">
    <source>
        <dbReference type="Proteomes" id="UP000247409"/>
    </source>
</evidence>
<organism evidence="6 7">
    <name type="scientific">Gracilariopsis chorda</name>
    <dbReference type="NCBI Taxonomy" id="448386"/>
    <lineage>
        <taxon>Eukaryota</taxon>
        <taxon>Rhodophyta</taxon>
        <taxon>Florideophyceae</taxon>
        <taxon>Rhodymeniophycidae</taxon>
        <taxon>Gracilariales</taxon>
        <taxon>Gracilariaceae</taxon>
        <taxon>Gracilariopsis</taxon>
    </lineage>
</organism>
<keyword evidence="3" id="KW-0378">Hydrolase</keyword>
<evidence type="ECO:0000256" key="2">
    <source>
        <dbReference type="ARBA" id="ARBA00022723"/>
    </source>
</evidence>
<keyword evidence="2" id="KW-0479">Metal-binding</keyword>
<gene>
    <name evidence="6" type="ORF">BWQ96_07598</name>
</gene>
<reference evidence="6 7" key="1">
    <citation type="journal article" date="2018" name="Mol. Biol. Evol.">
        <title>Analysis of the draft genome of the red seaweed Gracilariopsis chorda provides insights into genome size evolution in Rhodophyta.</title>
        <authorList>
            <person name="Lee J."/>
            <person name="Yang E.C."/>
            <person name="Graf L."/>
            <person name="Yang J.H."/>
            <person name="Qiu H."/>
            <person name="Zel Zion U."/>
            <person name="Chan C.X."/>
            <person name="Stephens T.G."/>
            <person name="Weber A.P.M."/>
            <person name="Boo G.H."/>
            <person name="Boo S.M."/>
            <person name="Kim K.M."/>
            <person name="Shin Y."/>
            <person name="Jung M."/>
            <person name="Lee S.J."/>
            <person name="Yim H.S."/>
            <person name="Lee J.H."/>
            <person name="Bhattacharya D."/>
            <person name="Yoon H.S."/>
        </authorList>
    </citation>
    <scope>NUCLEOTIDE SEQUENCE [LARGE SCALE GENOMIC DNA]</scope>
    <source>
        <strain evidence="6 7">SKKU-2015</strain>
        <tissue evidence="6">Whole body</tissue>
    </source>
</reference>
<evidence type="ECO:0000259" key="5">
    <source>
        <dbReference type="SMART" id="SM00849"/>
    </source>
</evidence>
<dbReference type="GO" id="GO:0046872">
    <property type="term" value="F:metal ion binding"/>
    <property type="evidence" value="ECO:0007669"/>
    <property type="project" value="UniProtKB-KW"/>
</dbReference>
<comment type="caution">
    <text evidence="6">The sequence shown here is derived from an EMBL/GenBank/DDBJ whole genome shotgun (WGS) entry which is preliminary data.</text>
</comment>
<accession>A0A2V3IKN9</accession>
<dbReference type="InterPro" id="IPR001279">
    <property type="entry name" value="Metallo-B-lactamas"/>
</dbReference>
<dbReference type="AlphaFoldDB" id="A0A2V3IKN9"/>
<keyword evidence="7" id="KW-1185">Reference proteome</keyword>
<evidence type="ECO:0000256" key="1">
    <source>
        <dbReference type="ARBA" id="ARBA00007749"/>
    </source>
</evidence>
<dbReference type="OrthoDB" id="10250730at2759"/>
<evidence type="ECO:0000256" key="3">
    <source>
        <dbReference type="ARBA" id="ARBA00022801"/>
    </source>
</evidence>
<evidence type="ECO:0000256" key="4">
    <source>
        <dbReference type="ARBA" id="ARBA00022833"/>
    </source>
</evidence>
<dbReference type="EMBL" id="NBIV01000154">
    <property type="protein sequence ID" value="PXF42655.1"/>
    <property type="molecule type" value="Genomic_DNA"/>
</dbReference>
<dbReference type="PANTHER" id="PTHR42978:SF6">
    <property type="entry name" value="QUORUM-QUENCHING LACTONASE YTNP-RELATED"/>
    <property type="match status" value="1"/>
</dbReference>
<comment type="similarity">
    <text evidence="1">Belongs to the metallo-beta-lactamase superfamily.</text>
</comment>
<proteinExistence type="inferred from homology"/>
<dbReference type="InterPro" id="IPR051013">
    <property type="entry name" value="MBL_superfamily_lactonases"/>
</dbReference>
<dbReference type="PANTHER" id="PTHR42978">
    <property type="entry name" value="QUORUM-QUENCHING LACTONASE YTNP-RELATED-RELATED"/>
    <property type="match status" value="1"/>
</dbReference>
<keyword evidence="4" id="KW-0862">Zinc</keyword>
<dbReference type="SUPFAM" id="SSF56281">
    <property type="entry name" value="Metallo-hydrolase/oxidoreductase"/>
    <property type="match status" value="1"/>
</dbReference>
<name>A0A2V3IKN9_9FLOR</name>
<dbReference type="SMART" id="SM00849">
    <property type="entry name" value="Lactamase_B"/>
    <property type="match status" value="1"/>
</dbReference>
<evidence type="ECO:0000313" key="6">
    <source>
        <dbReference type="EMBL" id="PXF42655.1"/>
    </source>
</evidence>
<feature type="domain" description="Metallo-beta-lactamase" evidence="5">
    <location>
        <begin position="67"/>
        <end position="288"/>
    </location>
</feature>